<evidence type="ECO:0000313" key="2">
    <source>
        <dbReference type="Proteomes" id="UP001597296"/>
    </source>
</evidence>
<protein>
    <submittedName>
        <fullName evidence="1">DUF3833 family protein</fullName>
    </submittedName>
</protein>
<keyword evidence="2" id="KW-1185">Reference proteome</keyword>
<dbReference type="InterPro" id="IPR024409">
    <property type="entry name" value="DUF3833"/>
</dbReference>
<dbReference type="Proteomes" id="UP001597296">
    <property type="component" value="Unassembled WGS sequence"/>
</dbReference>
<gene>
    <name evidence="1" type="ORF">ACFSNB_02395</name>
</gene>
<name>A0ABW5C9E9_9PROT</name>
<proteinExistence type="predicted"/>
<comment type="caution">
    <text evidence="1">The sequence shown here is derived from an EMBL/GenBank/DDBJ whole genome shotgun (WGS) entry which is preliminary data.</text>
</comment>
<dbReference type="RefSeq" id="WP_377314150.1">
    <property type="nucleotide sequence ID" value="NZ_JBHUIY010000003.1"/>
</dbReference>
<evidence type="ECO:0000313" key="1">
    <source>
        <dbReference type="EMBL" id="MFD2232648.1"/>
    </source>
</evidence>
<reference evidence="2" key="1">
    <citation type="journal article" date="2019" name="Int. J. Syst. Evol. Microbiol.">
        <title>The Global Catalogue of Microorganisms (GCM) 10K type strain sequencing project: providing services to taxonomists for standard genome sequencing and annotation.</title>
        <authorList>
            <consortium name="The Broad Institute Genomics Platform"/>
            <consortium name="The Broad Institute Genome Sequencing Center for Infectious Disease"/>
            <person name="Wu L."/>
            <person name="Ma J."/>
        </authorList>
    </citation>
    <scope>NUCLEOTIDE SEQUENCE [LARGE SCALE GENOMIC DNA]</scope>
    <source>
        <strain evidence="2">KCTC 15012</strain>
    </source>
</reference>
<accession>A0ABW5C9E9</accession>
<dbReference type="Pfam" id="PF12915">
    <property type="entry name" value="DUF3833"/>
    <property type="match status" value="1"/>
</dbReference>
<organism evidence="1 2">
    <name type="scientific">Phaeospirillum tilakii</name>
    <dbReference type="NCBI Taxonomy" id="741673"/>
    <lineage>
        <taxon>Bacteria</taxon>
        <taxon>Pseudomonadati</taxon>
        <taxon>Pseudomonadota</taxon>
        <taxon>Alphaproteobacteria</taxon>
        <taxon>Rhodospirillales</taxon>
        <taxon>Rhodospirillaceae</taxon>
        <taxon>Phaeospirillum</taxon>
    </lineage>
</organism>
<dbReference type="EMBL" id="JBHUIY010000003">
    <property type="protein sequence ID" value="MFD2232648.1"/>
    <property type="molecule type" value="Genomic_DNA"/>
</dbReference>
<sequence length="179" mass="20329">MTIVFSLLVLAVAAFLLRRLFRMRPGDFAGAETELALERYFSGHLRGWGLFEDRFGRVRRQFSIDSTGQFFDTTLQIDQTITFEDGSSHQRVWSFHRQPDGRYVGTANDVIGEATGASSGNTLKLTYAVRRRLLGLLPQRAEVEDWMFLQPDGVVIQRARVAKWGFTVGWISAFYIADA</sequence>